<accession>A0ABS5NV91</accession>
<sequence>MLETDLRTYLLTFDSLKSKISNRLYPGWIPENAVMPSVAYLGISRPSHHDIDVAYPRYQFSVFSPKYIEAKEIVAEIRGILQRFKGQMGNSNIIQVVYENEYENYEKDTKLYHIAIDFKFIFWE</sequence>
<comment type="caution">
    <text evidence="1">The sequence shown here is derived from an EMBL/GenBank/DDBJ whole genome shotgun (WGS) entry which is preliminary data.</text>
</comment>
<keyword evidence="2" id="KW-1185">Reference proteome</keyword>
<proteinExistence type="predicted"/>
<name>A0ABS5NV91_9BACI</name>
<reference evidence="1 2" key="1">
    <citation type="submission" date="2021-05" db="EMBL/GenBank/DDBJ databases">
        <title>Novel Bacillus species.</title>
        <authorList>
            <person name="Liu G."/>
        </authorList>
    </citation>
    <scope>NUCLEOTIDE SEQUENCE [LARGE SCALE GENOMIC DNA]</scope>
    <source>
        <strain evidence="1 2">FJAT-49705</strain>
    </source>
</reference>
<dbReference type="InterPro" id="IPR021508">
    <property type="entry name" value="Gp17-like"/>
</dbReference>
<organism evidence="1 2">
    <name type="scientific">Cytobacillus citreus</name>
    <dbReference type="NCBI Taxonomy" id="2833586"/>
    <lineage>
        <taxon>Bacteria</taxon>
        <taxon>Bacillati</taxon>
        <taxon>Bacillota</taxon>
        <taxon>Bacilli</taxon>
        <taxon>Bacillales</taxon>
        <taxon>Bacillaceae</taxon>
        <taxon>Cytobacillus</taxon>
    </lineage>
</organism>
<dbReference type="RefSeq" id="WP_213103157.1">
    <property type="nucleotide sequence ID" value="NZ_JAGYPM010000003.1"/>
</dbReference>
<dbReference type="EMBL" id="JAGYPM010000003">
    <property type="protein sequence ID" value="MBS4191745.1"/>
    <property type="molecule type" value="Genomic_DNA"/>
</dbReference>
<dbReference type="Proteomes" id="UP000681027">
    <property type="component" value="Unassembled WGS sequence"/>
</dbReference>
<evidence type="ECO:0000313" key="2">
    <source>
        <dbReference type="Proteomes" id="UP000681027"/>
    </source>
</evidence>
<protein>
    <submittedName>
        <fullName evidence="1">Uncharacterized protein</fullName>
    </submittedName>
</protein>
<evidence type="ECO:0000313" key="1">
    <source>
        <dbReference type="EMBL" id="MBS4191745.1"/>
    </source>
</evidence>
<dbReference type="Pfam" id="PF11367">
    <property type="entry name" value="Tail_completion_gp17"/>
    <property type="match status" value="1"/>
</dbReference>
<gene>
    <name evidence="1" type="ORF">KHA94_16265</name>
</gene>